<feature type="domain" description="Ubiquitin-like protease family profile" evidence="5">
    <location>
        <begin position="1"/>
        <end position="116"/>
    </location>
</feature>
<evidence type="ECO:0000259" key="5">
    <source>
        <dbReference type="PROSITE" id="PS50600"/>
    </source>
</evidence>
<dbReference type="KEGG" id="mcha:111025779"/>
<evidence type="ECO:0000313" key="7">
    <source>
        <dbReference type="RefSeq" id="XP_022159362.1"/>
    </source>
</evidence>
<accession>A0A6J1DZM8</accession>
<keyword evidence="6" id="KW-1185">Reference proteome</keyword>
<dbReference type="GeneID" id="111025779"/>
<dbReference type="OrthoDB" id="1053983at2759"/>
<dbReference type="PANTHER" id="PTHR12606">
    <property type="entry name" value="SENTRIN/SUMO-SPECIFIC PROTEASE"/>
    <property type="match status" value="1"/>
</dbReference>
<dbReference type="PROSITE" id="PS50600">
    <property type="entry name" value="ULP_PROTEASE"/>
    <property type="match status" value="1"/>
</dbReference>
<gene>
    <name evidence="7" type="primary">LOC111025779</name>
</gene>
<sequence>MDGTHTDYQTRWLDLDVVYLPYNIGGNHWIMVHIDLQDDEIIMWDLMRSMTPFPTLESELRLMTVVLSALMHRAGVQVLRQTLPYMPWRIHQVTSAPQQSGSGDCGMFCVKYFEYDVTRSNMTSLTQDNISFFREKLAIEMWANRSIF</sequence>
<dbReference type="SUPFAM" id="SSF54001">
    <property type="entry name" value="Cysteine proteinases"/>
    <property type="match status" value="1"/>
</dbReference>
<dbReference type="Gene3D" id="3.40.395.10">
    <property type="entry name" value="Adenoviral Proteinase, Chain A"/>
    <property type="match status" value="1"/>
</dbReference>
<dbReference type="GO" id="GO:0006508">
    <property type="term" value="P:proteolysis"/>
    <property type="evidence" value="ECO:0007669"/>
    <property type="project" value="UniProtKB-KW"/>
</dbReference>
<dbReference type="AlphaFoldDB" id="A0A6J1DZM8"/>
<evidence type="ECO:0000256" key="4">
    <source>
        <dbReference type="ARBA" id="ARBA00022807"/>
    </source>
</evidence>
<keyword evidence="2" id="KW-0645">Protease</keyword>
<evidence type="ECO:0000256" key="1">
    <source>
        <dbReference type="ARBA" id="ARBA00005234"/>
    </source>
</evidence>
<evidence type="ECO:0000256" key="2">
    <source>
        <dbReference type="ARBA" id="ARBA00022670"/>
    </source>
</evidence>
<proteinExistence type="inferred from homology"/>
<dbReference type="GO" id="GO:0016929">
    <property type="term" value="F:deSUMOylase activity"/>
    <property type="evidence" value="ECO:0007669"/>
    <property type="project" value="TreeGrafter"/>
</dbReference>
<dbReference type="InterPro" id="IPR038765">
    <property type="entry name" value="Papain-like_cys_pep_sf"/>
</dbReference>
<keyword evidence="3" id="KW-0378">Hydrolase</keyword>
<dbReference type="Proteomes" id="UP000504603">
    <property type="component" value="Unplaced"/>
</dbReference>
<organism evidence="6 7">
    <name type="scientific">Momordica charantia</name>
    <name type="common">Bitter gourd</name>
    <name type="synonym">Balsam pear</name>
    <dbReference type="NCBI Taxonomy" id="3673"/>
    <lineage>
        <taxon>Eukaryota</taxon>
        <taxon>Viridiplantae</taxon>
        <taxon>Streptophyta</taxon>
        <taxon>Embryophyta</taxon>
        <taxon>Tracheophyta</taxon>
        <taxon>Spermatophyta</taxon>
        <taxon>Magnoliopsida</taxon>
        <taxon>eudicotyledons</taxon>
        <taxon>Gunneridae</taxon>
        <taxon>Pentapetalae</taxon>
        <taxon>rosids</taxon>
        <taxon>fabids</taxon>
        <taxon>Cucurbitales</taxon>
        <taxon>Cucurbitaceae</taxon>
        <taxon>Momordiceae</taxon>
        <taxon>Momordica</taxon>
    </lineage>
</organism>
<protein>
    <submittedName>
        <fullName evidence="7">Uncharacterized protein LOC111025779</fullName>
    </submittedName>
</protein>
<dbReference type="InterPro" id="IPR003653">
    <property type="entry name" value="Peptidase_C48_C"/>
</dbReference>
<dbReference type="GO" id="GO:0016926">
    <property type="term" value="P:protein desumoylation"/>
    <property type="evidence" value="ECO:0007669"/>
    <property type="project" value="TreeGrafter"/>
</dbReference>
<comment type="similarity">
    <text evidence="1">Belongs to the peptidase C48 family.</text>
</comment>
<dbReference type="GO" id="GO:0005634">
    <property type="term" value="C:nucleus"/>
    <property type="evidence" value="ECO:0007669"/>
    <property type="project" value="TreeGrafter"/>
</dbReference>
<dbReference type="PANTHER" id="PTHR12606:SF136">
    <property type="entry name" value="ULP1 PROTEASE FAMILY PROTEIN"/>
    <property type="match status" value="1"/>
</dbReference>
<evidence type="ECO:0000313" key="6">
    <source>
        <dbReference type="Proteomes" id="UP000504603"/>
    </source>
</evidence>
<reference evidence="7" key="1">
    <citation type="submission" date="2025-08" db="UniProtKB">
        <authorList>
            <consortium name="RefSeq"/>
        </authorList>
    </citation>
    <scope>IDENTIFICATION</scope>
    <source>
        <strain evidence="7">OHB3-1</strain>
    </source>
</reference>
<dbReference type="Pfam" id="PF02902">
    <property type="entry name" value="Peptidase_C48"/>
    <property type="match status" value="1"/>
</dbReference>
<keyword evidence="4" id="KW-0788">Thiol protease</keyword>
<evidence type="ECO:0000256" key="3">
    <source>
        <dbReference type="ARBA" id="ARBA00022801"/>
    </source>
</evidence>
<name>A0A6J1DZM8_MOMCH</name>
<dbReference type="RefSeq" id="XP_022159362.1">
    <property type="nucleotide sequence ID" value="XM_022303670.1"/>
</dbReference>